<protein>
    <submittedName>
        <fullName evidence="7">LysR family transcriptional regulator</fullName>
    </submittedName>
</protein>
<keyword evidence="3" id="KW-0805">Transcription regulation</keyword>
<dbReference type="InterPro" id="IPR058163">
    <property type="entry name" value="LysR-type_TF_proteobact-type"/>
</dbReference>
<feature type="domain" description="HTH lysR-type" evidence="6">
    <location>
        <begin position="1"/>
        <end position="59"/>
    </location>
</feature>
<keyword evidence="4" id="KW-0238">DNA-binding</keyword>
<evidence type="ECO:0000256" key="4">
    <source>
        <dbReference type="ARBA" id="ARBA00023125"/>
    </source>
</evidence>
<dbReference type="FunFam" id="1.10.10.10:FF:000001">
    <property type="entry name" value="LysR family transcriptional regulator"/>
    <property type="match status" value="1"/>
</dbReference>
<dbReference type="PANTHER" id="PTHR30537:SF5">
    <property type="entry name" value="HTH-TYPE TRANSCRIPTIONAL ACTIVATOR TTDR-RELATED"/>
    <property type="match status" value="1"/>
</dbReference>
<dbReference type="PROSITE" id="PS50931">
    <property type="entry name" value="HTH_LYSR"/>
    <property type="match status" value="1"/>
</dbReference>
<dbReference type="PANTHER" id="PTHR30537">
    <property type="entry name" value="HTH-TYPE TRANSCRIPTIONAL REGULATOR"/>
    <property type="match status" value="1"/>
</dbReference>
<dbReference type="InterPro" id="IPR000847">
    <property type="entry name" value="LysR_HTH_N"/>
</dbReference>
<evidence type="ECO:0000256" key="5">
    <source>
        <dbReference type="ARBA" id="ARBA00023163"/>
    </source>
</evidence>
<dbReference type="SUPFAM" id="SSF53850">
    <property type="entry name" value="Periplasmic binding protein-like II"/>
    <property type="match status" value="1"/>
</dbReference>
<evidence type="ECO:0000313" key="7">
    <source>
        <dbReference type="EMBL" id="XDU74788.1"/>
    </source>
</evidence>
<dbReference type="GO" id="GO:0003700">
    <property type="term" value="F:DNA-binding transcription factor activity"/>
    <property type="evidence" value="ECO:0007669"/>
    <property type="project" value="InterPro"/>
</dbReference>
<gene>
    <name evidence="7" type="ORF">AB3G37_03485</name>
</gene>
<evidence type="ECO:0000256" key="2">
    <source>
        <dbReference type="ARBA" id="ARBA00022491"/>
    </source>
</evidence>
<accession>A0AB39VVY2</accession>
<dbReference type="Pfam" id="PF00126">
    <property type="entry name" value="HTH_1"/>
    <property type="match status" value="1"/>
</dbReference>
<dbReference type="InterPro" id="IPR036388">
    <property type="entry name" value="WH-like_DNA-bd_sf"/>
</dbReference>
<proteinExistence type="inferred from homology"/>
<dbReference type="Gene3D" id="3.40.190.290">
    <property type="match status" value="1"/>
</dbReference>
<keyword evidence="2" id="KW-0678">Repressor</keyword>
<dbReference type="SUPFAM" id="SSF46785">
    <property type="entry name" value="Winged helix' DNA-binding domain"/>
    <property type="match status" value="1"/>
</dbReference>
<comment type="similarity">
    <text evidence="1">Belongs to the LysR transcriptional regulatory family.</text>
</comment>
<evidence type="ECO:0000259" key="6">
    <source>
        <dbReference type="PROSITE" id="PS50931"/>
    </source>
</evidence>
<reference evidence="7" key="1">
    <citation type="submission" date="2024-07" db="EMBL/GenBank/DDBJ databases">
        <authorList>
            <person name="Biller S.J."/>
        </authorList>
    </citation>
    <scope>NUCLEOTIDE SEQUENCE</scope>
    <source>
        <strain evidence="7">WC2420</strain>
    </source>
</reference>
<dbReference type="FunFam" id="3.40.190.290:FF:000001">
    <property type="entry name" value="Transcriptional regulator, LysR family"/>
    <property type="match status" value="1"/>
</dbReference>
<dbReference type="InterPro" id="IPR036390">
    <property type="entry name" value="WH_DNA-bd_sf"/>
</dbReference>
<dbReference type="Pfam" id="PF03466">
    <property type="entry name" value="LysR_substrate"/>
    <property type="match status" value="1"/>
</dbReference>
<dbReference type="RefSeq" id="WP_369790882.1">
    <property type="nucleotide sequence ID" value="NZ_CP165628.1"/>
</dbReference>
<dbReference type="AlphaFoldDB" id="A0AB39VVY2"/>
<name>A0AB39VVY2_9GAMM</name>
<dbReference type="GO" id="GO:0043565">
    <property type="term" value="F:sequence-specific DNA binding"/>
    <property type="evidence" value="ECO:0007669"/>
    <property type="project" value="TreeGrafter"/>
</dbReference>
<evidence type="ECO:0000256" key="3">
    <source>
        <dbReference type="ARBA" id="ARBA00023015"/>
    </source>
</evidence>
<dbReference type="InterPro" id="IPR005119">
    <property type="entry name" value="LysR_subst-bd"/>
</dbReference>
<evidence type="ECO:0000256" key="1">
    <source>
        <dbReference type="ARBA" id="ARBA00009437"/>
    </source>
</evidence>
<dbReference type="CDD" id="cd08479">
    <property type="entry name" value="PBP2_CrgA_like_9"/>
    <property type="match status" value="1"/>
</dbReference>
<dbReference type="EMBL" id="CP165628">
    <property type="protein sequence ID" value="XDU74788.1"/>
    <property type="molecule type" value="Genomic_DNA"/>
</dbReference>
<organism evidence="7">
    <name type="scientific">Rouxiella sp. WC2420</name>
    <dbReference type="NCBI Taxonomy" id="3234145"/>
    <lineage>
        <taxon>Bacteria</taxon>
        <taxon>Pseudomonadati</taxon>
        <taxon>Pseudomonadota</taxon>
        <taxon>Gammaproteobacteria</taxon>
        <taxon>Enterobacterales</taxon>
        <taxon>Yersiniaceae</taxon>
        <taxon>Rouxiella</taxon>
    </lineage>
</organism>
<dbReference type="Gene3D" id="1.10.10.10">
    <property type="entry name" value="Winged helix-like DNA-binding domain superfamily/Winged helix DNA-binding domain"/>
    <property type="match status" value="1"/>
</dbReference>
<dbReference type="GO" id="GO:0006351">
    <property type="term" value="P:DNA-templated transcription"/>
    <property type="evidence" value="ECO:0007669"/>
    <property type="project" value="TreeGrafter"/>
</dbReference>
<keyword evidence="5" id="KW-0804">Transcription</keyword>
<sequence>MSSIDDLRFFTLITRFGSLTAVAREMGLTLPAVSKRLTQLEQRLGVQLVLRTTRRLDLTVEGERYAEGARPIINQLAELENAVSNSQALLTGRLSINASFGFGRRFIAPLISSFHRLHPNLDIDIQLTSQPLNFLDNSVDIDLRVGEPPDSRLVAIKLMSNSRVVCASPEYLDKNGIPESVTDLAHHNCIVLRQYESDYSLWRFTREGKEYVQKVSGDLSSNDGETVVNYARDGHGIILRSWWDIQKNLQQGELVPLLTDYLAPAADIYAVYTYRKHLPARISVFINYLKQQLGQEVGKTLRL</sequence>